<dbReference type="GO" id="GO:0046514">
    <property type="term" value="P:ceramide catabolic process"/>
    <property type="evidence" value="ECO:0007669"/>
    <property type="project" value="TreeGrafter"/>
</dbReference>
<dbReference type="GO" id="GO:0005789">
    <property type="term" value="C:endoplasmic reticulum membrane"/>
    <property type="evidence" value="ECO:0007669"/>
    <property type="project" value="TreeGrafter"/>
</dbReference>
<dbReference type="AlphaFoldDB" id="A0AAV9UJH7"/>
<evidence type="ECO:0000256" key="7">
    <source>
        <dbReference type="PIRSR" id="PIRSR608901-1"/>
    </source>
</evidence>
<dbReference type="GO" id="GO:0046872">
    <property type="term" value="F:metal ion binding"/>
    <property type="evidence" value="ECO:0007669"/>
    <property type="project" value="UniProtKB-KW"/>
</dbReference>
<evidence type="ECO:0000313" key="11">
    <source>
        <dbReference type="Proteomes" id="UP001373714"/>
    </source>
</evidence>
<feature type="binding site" evidence="8">
    <location>
        <position position="325"/>
    </location>
    <ligand>
        <name>Zn(2+)</name>
        <dbReference type="ChEBI" id="CHEBI:29105"/>
        <note>catalytic</note>
    </ligand>
</feature>
<evidence type="ECO:0000256" key="3">
    <source>
        <dbReference type="ARBA" id="ARBA00022692"/>
    </source>
</evidence>
<protein>
    <submittedName>
        <fullName evidence="10">Alkaline ceramidase 3</fullName>
    </submittedName>
</protein>
<feature type="transmembrane region" description="Helical" evidence="9">
    <location>
        <begin position="322"/>
        <end position="341"/>
    </location>
</feature>
<evidence type="ECO:0000256" key="9">
    <source>
        <dbReference type="SAM" id="Phobius"/>
    </source>
</evidence>
<feature type="transmembrane region" description="Helical" evidence="9">
    <location>
        <begin position="209"/>
        <end position="231"/>
    </location>
</feature>
<evidence type="ECO:0000256" key="5">
    <source>
        <dbReference type="ARBA" id="ARBA00022989"/>
    </source>
</evidence>
<comment type="caution">
    <text evidence="10">The sequence shown here is derived from an EMBL/GenBank/DDBJ whole genome shotgun (WGS) entry which is preliminary data.</text>
</comment>
<keyword evidence="11" id="KW-1185">Reference proteome</keyword>
<dbReference type="PANTHER" id="PTHR46187:SF3">
    <property type="entry name" value="ALKALINE CERAMIDASE 3"/>
    <property type="match status" value="1"/>
</dbReference>
<sequence length="404" mass="45858">MTISSIFQPRPENPDVGLWGLPTSSVNWCESDYTISFYIAEFFNSCSSLCMVSFGLLGQWSLSYLSKNVNRSIRPRRPDPEIYDPLLENPLLVGINRIWLTWFALQIVGWGSVAFHGSLQWWSQAFDEIPMVWTAILHLSTGLVGRYDPFPLSSTSGVEPTGWVSSYLVPPLRRTARGAAYTPVISATFLAHAVTCSLLVTLFRGSSQFLVFHILFGSVELAGFFITYTISKEAADPSHPRGVGYIKDCHSEPVYKSLLARHQQDVRKLHKRGLWFYVTAIGIWSTDLNFCEYISKVPFVYPSFGTEGFQLAHTTFNPQGHAWWHLFVSIGFYHLGVLVTYDRLLAGYRTFWEGVDRKDPGCLELLEPSKVKGRLVAQKGDVPVIEWVYGWVPVVGMWREHRRV</sequence>
<feature type="binding site" evidence="7">
    <location>
        <position position="41"/>
    </location>
    <ligand>
        <name>Ca(2+)</name>
        <dbReference type="ChEBI" id="CHEBI:29108"/>
    </ligand>
</feature>
<keyword evidence="6 9" id="KW-0472">Membrane</keyword>
<evidence type="ECO:0000256" key="8">
    <source>
        <dbReference type="PIRSR" id="PIRSR608901-2"/>
    </source>
</evidence>
<evidence type="ECO:0000256" key="1">
    <source>
        <dbReference type="ARBA" id="ARBA00004141"/>
    </source>
</evidence>
<keyword evidence="4" id="KW-0378">Hydrolase</keyword>
<feature type="binding site" evidence="8">
    <location>
        <position position="116"/>
    </location>
    <ligand>
        <name>Zn(2+)</name>
        <dbReference type="ChEBI" id="CHEBI:29105"/>
        <note>catalytic</note>
    </ligand>
</feature>
<accession>A0AAV9UJH7</accession>
<dbReference type="InterPro" id="IPR008901">
    <property type="entry name" value="ACER"/>
</dbReference>
<comment type="cofactor">
    <cofactor evidence="8">
        <name>Zn(2+)</name>
        <dbReference type="ChEBI" id="CHEBI:29105"/>
    </cofactor>
</comment>
<proteinExistence type="inferred from homology"/>
<dbReference type="EMBL" id="JAVHNS010000009">
    <property type="protein sequence ID" value="KAK6343467.1"/>
    <property type="molecule type" value="Genomic_DNA"/>
</dbReference>
<evidence type="ECO:0000313" key="10">
    <source>
        <dbReference type="EMBL" id="KAK6343467.1"/>
    </source>
</evidence>
<dbReference type="GO" id="GO:0016811">
    <property type="term" value="F:hydrolase activity, acting on carbon-nitrogen (but not peptide) bonds, in linear amides"/>
    <property type="evidence" value="ECO:0007669"/>
    <property type="project" value="InterPro"/>
</dbReference>
<keyword evidence="7" id="KW-0479">Metal-binding</keyword>
<dbReference type="GO" id="GO:0046513">
    <property type="term" value="P:ceramide biosynthetic process"/>
    <property type="evidence" value="ECO:0007669"/>
    <property type="project" value="TreeGrafter"/>
</dbReference>
<feature type="binding site" evidence="7">
    <location>
        <position position="30"/>
    </location>
    <ligand>
        <name>Ca(2+)</name>
        <dbReference type="ChEBI" id="CHEBI:29108"/>
    </ligand>
</feature>
<dbReference type="Pfam" id="PF05875">
    <property type="entry name" value="Ceramidase"/>
    <property type="match status" value="1"/>
</dbReference>
<gene>
    <name evidence="10" type="primary">ACER3</name>
    <name evidence="10" type="ORF">TWF730_011056</name>
</gene>
<evidence type="ECO:0000256" key="6">
    <source>
        <dbReference type="ARBA" id="ARBA00023136"/>
    </source>
</evidence>
<keyword evidence="3 9" id="KW-0812">Transmembrane</keyword>
<feature type="binding site" evidence="7">
    <location>
        <position position="28"/>
    </location>
    <ligand>
        <name>Ca(2+)</name>
        <dbReference type="ChEBI" id="CHEBI:29108"/>
    </ligand>
</feature>
<keyword evidence="7" id="KW-0106">Calcium</keyword>
<reference evidence="10 11" key="1">
    <citation type="submission" date="2019-10" db="EMBL/GenBank/DDBJ databases">
        <authorList>
            <person name="Palmer J.M."/>
        </authorList>
    </citation>
    <scope>NUCLEOTIDE SEQUENCE [LARGE SCALE GENOMIC DNA]</scope>
    <source>
        <strain evidence="10 11">TWF730</strain>
    </source>
</reference>
<feature type="transmembrane region" description="Helical" evidence="9">
    <location>
        <begin position="180"/>
        <end position="203"/>
    </location>
</feature>
<organism evidence="10 11">
    <name type="scientific">Orbilia blumenaviensis</name>
    <dbReference type="NCBI Taxonomy" id="1796055"/>
    <lineage>
        <taxon>Eukaryota</taxon>
        <taxon>Fungi</taxon>
        <taxon>Dikarya</taxon>
        <taxon>Ascomycota</taxon>
        <taxon>Pezizomycotina</taxon>
        <taxon>Orbiliomycetes</taxon>
        <taxon>Orbiliales</taxon>
        <taxon>Orbiliaceae</taxon>
        <taxon>Orbilia</taxon>
    </lineage>
</organism>
<evidence type="ECO:0000256" key="2">
    <source>
        <dbReference type="ARBA" id="ARBA00009780"/>
    </source>
</evidence>
<comment type="subcellular location">
    <subcellularLocation>
        <location evidence="1">Membrane</location>
        <topology evidence="1">Multi-pass membrane protein</topology>
    </subcellularLocation>
</comment>
<keyword evidence="8" id="KW-0862">Zinc</keyword>
<keyword evidence="5 9" id="KW-1133">Transmembrane helix</keyword>
<dbReference type="Proteomes" id="UP001373714">
    <property type="component" value="Unassembled WGS sequence"/>
</dbReference>
<name>A0AAV9UJH7_9PEZI</name>
<evidence type="ECO:0000256" key="4">
    <source>
        <dbReference type="ARBA" id="ARBA00022801"/>
    </source>
</evidence>
<feature type="binding site" evidence="8">
    <location>
        <position position="321"/>
    </location>
    <ligand>
        <name>Zn(2+)</name>
        <dbReference type="ChEBI" id="CHEBI:29105"/>
        <note>catalytic</note>
    </ligand>
</feature>
<comment type="similarity">
    <text evidence="2">Belongs to the alkaline ceramidase family.</text>
</comment>
<dbReference type="PANTHER" id="PTHR46187">
    <property type="entry name" value="ALKALINE CERAMIDASE 3"/>
    <property type="match status" value="1"/>
</dbReference>